<feature type="region of interest" description="Disordered" evidence="1">
    <location>
        <begin position="1"/>
        <end position="91"/>
    </location>
</feature>
<feature type="region of interest" description="Disordered" evidence="1">
    <location>
        <begin position="756"/>
        <end position="791"/>
    </location>
</feature>
<feature type="compositionally biased region" description="Polar residues" evidence="1">
    <location>
        <begin position="781"/>
        <end position="791"/>
    </location>
</feature>
<feature type="compositionally biased region" description="Acidic residues" evidence="1">
    <location>
        <begin position="334"/>
        <end position="355"/>
    </location>
</feature>
<reference evidence="2" key="1">
    <citation type="submission" date="2022-06" db="EMBL/GenBank/DDBJ databases">
        <title>Complete genome sequences of two strains of the flax pathogen Septoria linicola.</title>
        <authorList>
            <person name="Lapalu N."/>
            <person name="Simon A."/>
            <person name="Demenou B."/>
            <person name="Paumier D."/>
            <person name="Guillot M.-P."/>
            <person name="Gout L."/>
            <person name="Valade R."/>
        </authorList>
    </citation>
    <scope>NUCLEOTIDE SEQUENCE</scope>
    <source>
        <strain evidence="2">SE15195</strain>
    </source>
</reference>
<feature type="region of interest" description="Disordered" evidence="1">
    <location>
        <begin position="507"/>
        <end position="533"/>
    </location>
</feature>
<gene>
    <name evidence="2" type="ORF">Slin15195_G117470</name>
</gene>
<name>A0A9Q9ERC6_9PEZI</name>
<feature type="region of interest" description="Disordered" evidence="1">
    <location>
        <begin position="265"/>
        <end position="355"/>
    </location>
</feature>
<proteinExistence type="predicted"/>
<evidence type="ECO:0000256" key="1">
    <source>
        <dbReference type="SAM" id="MobiDB-lite"/>
    </source>
</evidence>
<feature type="region of interest" description="Disordered" evidence="1">
    <location>
        <begin position="420"/>
        <end position="475"/>
    </location>
</feature>
<feature type="compositionally biased region" description="Basic residues" evidence="1">
    <location>
        <begin position="30"/>
        <end position="43"/>
    </location>
</feature>
<feature type="compositionally biased region" description="Acidic residues" evidence="1">
    <location>
        <begin position="758"/>
        <end position="771"/>
    </location>
</feature>
<dbReference type="Proteomes" id="UP001056384">
    <property type="component" value="Chromosome 11"/>
</dbReference>
<protein>
    <submittedName>
        <fullName evidence="2">Uncharacterized protein</fullName>
    </submittedName>
</protein>
<feature type="region of interest" description="Disordered" evidence="1">
    <location>
        <begin position="551"/>
        <end position="574"/>
    </location>
</feature>
<organism evidence="2 3">
    <name type="scientific">Septoria linicola</name>
    <dbReference type="NCBI Taxonomy" id="215465"/>
    <lineage>
        <taxon>Eukaryota</taxon>
        <taxon>Fungi</taxon>
        <taxon>Dikarya</taxon>
        <taxon>Ascomycota</taxon>
        <taxon>Pezizomycotina</taxon>
        <taxon>Dothideomycetes</taxon>
        <taxon>Dothideomycetidae</taxon>
        <taxon>Mycosphaerellales</taxon>
        <taxon>Mycosphaerellaceae</taxon>
        <taxon>Septoria</taxon>
    </lineage>
</organism>
<feature type="compositionally biased region" description="Polar residues" evidence="1">
    <location>
        <begin position="551"/>
        <end position="560"/>
    </location>
</feature>
<feature type="compositionally biased region" description="Low complexity" evidence="1">
    <location>
        <begin position="306"/>
        <end position="328"/>
    </location>
</feature>
<sequence length="1057" mass="119397">MGLPIWRDPGEKKCSRNAPKPDPTACLRSSIRRRPSVHGRRTNRASLHREPSGLPPRFERSPPPSVGFNGLRDSRRGETRGVPPISSLLEATERNNAMFRAVPPPPPVPESRNYWEEDANTRAARRRYNDYMEIGAERERQRRRQLRQATLTSSWRGHRGVANTETTQSDVDGITRRSSDILDDFDSSSALAQTVVLNPREPLRILRSPEPMQRREQSQPRFRGNTRRGTLPTPPLETSAEDSLFVPEDDSITVERPTIRRAHPLSNAWRPDSPINGLGDRIRSPTPGDGWEVIRTTITPDESLPSAESSFTSAAASRSFNNSSNNSTQITEPDSADEDQENSGEEDQACTEEEAVTTEAFAEDIYFHEMRTPEGRERIARHQRIREQDGNRFALATEPARVDIGFRLIEEALESEEGRTRVLATRHSSEEDRRHFQDMLQSTRRVRERQLQERRARQSRSGNEAPHPAPEQYGQEIRDAVNETREQVTSYFRRYTADALVAGHSRSDTVVDARSPPPQYQARPVDGPLMDDESEDDAAELTAVYTRPTNTRHAQISQDGPQAHPVSPPAARSEREVSDALLSGDIQDLDTMRRVVERLAARDDVPEEWWMSMGLNLSRSRPQDARRSNGRIGDNRRFHGPLVDVDIEKIQTFPEQDFPRGLQKGAEDSVVVRLANIIWSAQKRRLREWWQHANYSNEAVQRAIDAVTDFISQYDQDLDHLYALVRDTPAMDNSSESGCGSDDVIMLDTDLDTASIKEEEDESSDELEDGEEVKGLKQEQGLISGSRLGSTKARSASGQTFFEELLLPMILADHSTMKHASAVAEADQLWNALSAQDHKYFAKAVGLRTRQVKADRDGIKRQVGQKERDRWQDSRHKSALKIYQTRKRGEPVKAPVTSAFLERGYLVSDQVSKDLVTDVAAGIRKRVAANPKLVLEGMGNDGSWINFSPDATGSYCFPRRAQRLFNFEGKPAPIKKLDKFLRPPVGWNRSAFPGSSSRRCFIEANHSKFQEEASRCMKFDDEAHLDTGRGTMWLIILGCDSRPKMLTAAHLSFIDQP</sequence>
<keyword evidence="3" id="KW-1185">Reference proteome</keyword>
<accession>A0A9Q9ERC6</accession>
<evidence type="ECO:0000313" key="2">
    <source>
        <dbReference type="EMBL" id="USW58428.1"/>
    </source>
</evidence>
<dbReference type="AlphaFoldDB" id="A0A9Q9ERC6"/>
<dbReference type="EMBL" id="CP099428">
    <property type="protein sequence ID" value="USW58428.1"/>
    <property type="molecule type" value="Genomic_DNA"/>
</dbReference>
<feature type="compositionally biased region" description="Basic and acidic residues" evidence="1">
    <location>
        <begin position="427"/>
        <end position="437"/>
    </location>
</feature>
<feature type="region of interest" description="Disordered" evidence="1">
    <location>
        <begin position="204"/>
        <end position="241"/>
    </location>
</feature>
<evidence type="ECO:0000313" key="3">
    <source>
        <dbReference type="Proteomes" id="UP001056384"/>
    </source>
</evidence>